<keyword evidence="1" id="KW-0315">Glutamine amidotransferase</keyword>
<dbReference type="PRINTS" id="PR00097">
    <property type="entry name" value="ANTSNTHASEII"/>
</dbReference>
<reference evidence="3 4" key="1">
    <citation type="submission" date="2016-10" db="EMBL/GenBank/DDBJ databases">
        <authorList>
            <person name="de Groot N.N."/>
        </authorList>
    </citation>
    <scope>NUCLEOTIDE SEQUENCE [LARGE SCALE GENOMIC DNA]</scope>
    <source>
        <strain evidence="3 4">DSM 18979</strain>
    </source>
</reference>
<feature type="domain" description="Glutamine amidotransferase" evidence="2">
    <location>
        <begin position="4"/>
        <end position="185"/>
    </location>
</feature>
<dbReference type="OrthoDB" id="9804328at2"/>
<evidence type="ECO:0000259" key="2">
    <source>
        <dbReference type="Pfam" id="PF00117"/>
    </source>
</evidence>
<dbReference type="PANTHER" id="PTHR43418:SF4">
    <property type="entry name" value="MULTIFUNCTIONAL TRYPTOPHAN BIOSYNTHESIS PROTEIN"/>
    <property type="match status" value="1"/>
</dbReference>
<keyword evidence="4" id="KW-1185">Reference proteome</keyword>
<dbReference type="NCBIfam" id="TIGR00566">
    <property type="entry name" value="trpG_papA"/>
    <property type="match status" value="1"/>
</dbReference>
<dbReference type="EMBL" id="FOHU01000002">
    <property type="protein sequence ID" value="SES88928.1"/>
    <property type="molecule type" value="Genomic_DNA"/>
</dbReference>
<dbReference type="FunFam" id="3.40.50.880:FF:000003">
    <property type="entry name" value="Anthranilate synthase component II"/>
    <property type="match status" value="1"/>
</dbReference>
<dbReference type="GO" id="GO:0005829">
    <property type="term" value="C:cytosol"/>
    <property type="evidence" value="ECO:0007669"/>
    <property type="project" value="TreeGrafter"/>
</dbReference>
<dbReference type="CDD" id="cd01743">
    <property type="entry name" value="GATase1_Anthranilate_Synthase"/>
    <property type="match status" value="1"/>
</dbReference>
<dbReference type="Proteomes" id="UP000199568">
    <property type="component" value="Unassembled WGS sequence"/>
</dbReference>
<dbReference type="AlphaFoldDB" id="A0A1I0A4P0"/>
<dbReference type="PRINTS" id="PR00096">
    <property type="entry name" value="GATASE"/>
</dbReference>
<sequence>MIIIIDNYDSFTYNLYQYIGEINPEVAVYRNDAISLEELKKMDISHIIISPGPGFPKEAGISLEVIKELGRKIPILGICLGHQAIGEVFGGRVVHGQEMVHGKTSMIQHNGKNIFAEVATPVKATRYHSLVVEKESVPQVLRITAEGPEGEIMGLQHRKYPIFGVQFHPESIATEEGKKILQNFLKIEGGEKA</sequence>
<organism evidence="3 4">
    <name type="scientific">Natronincola peptidivorans</name>
    <dbReference type="NCBI Taxonomy" id="426128"/>
    <lineage>
        <taxon>Bacteria</taxon>
        <taxon>Bacillati</taxon>
        <taxon>Bacillota</taxon>
        <taxon>Clostridia</taxon>
        <taxon>Peptostreptococcales</taxon>
        <taxon>Natronincolaceae</taxon>
        <taxon>Natronincola</taxon>
    </lineage>
</organism>
<name>A0A1I0A4P0_9FIRM</name>
<evidence type="ECO:0000313" key="3">
    <source>
        <dbReference type="EMBL" id="SES88928.1"/>
    </source>
</evidence>
<dbReference type="PRINTS" id="PR00099">
    <property type="entry name" value="CPSGATASE"/>
</dbReference>
<dbReference type="InterPro" id="IPR017926">
    <property type="entry name" value="GATASE"/>
</dbReference>
<proteinExistence type="predicted"/>
<dbReference type="InterPro" id="IPR006221">
    <property type="entry name" value="TrpG/PapA_dom"/>
</dbReference>
<dbReference type="Gene3D" id="3.40.50.880">
    <property type="match status" value="1"/>
</dbReference>
<dbReference type="RefSeq" id="WP_090439843.1">
    <property type="nucleotide sequence ID" value="NZ_FOHU01000002.1"/>
</dbReference>
<accession>A0A1I0A4P0</accession>
<dbReference type="SUPFAM" id="SSF52317">
    <property type="entry name" value="Class I glutamine amidotransferase-like"/>
    <property type="match status" value="1"/>
</dbReference>
<dbReference type="InterPro" id="IPR050472">
    <property type="entry name" value="Anth_synth/Amidotransfase"/>
</dbReference>
<dbReference type="GO" id="GO:0000162">
    <property type="term" value="P:L-tryptophan biosynthetic process"/>
    <property type="evidence" value="ECO:0007669"/>
    <property type="project" value="TreeGrafter"/>
</dbReference>
<evidence type="ECO:0000313" key="4">
    <source>
        <dbReference type="Proteomes" id="UP000199568"/>
    </source>
</evidence>
<protein>
    <submittedName>
        <fullName evidence="3">Anthranilate synthase component 2</fullName>
    </submittedName>
</protein>
<evidence type="ECO:0000256" key="1">
    <source>
        <dbReference type="ARBA" id="ARBA00022962"/>
    </source>
</evidence>
<dbReference type="Pfam" id="PF00117">
    <property type="entry name" value="GATase"/>
    <property type="match status" value="1"/>
</dbReference>
<gene>
    <name evidence="3" type="ORF">SAMN05660297_00876</name>
</gene>
<dbReference type="GO" id="GO:0004049">
    <property type="term" value="F:anthranilate synthase activity"/>
    <property type="evidence" value="ECO:0007669"/>
    <property type="project" value="TreeGrafter"/>
</dbReference>
<dbReference type="PANTHER" id="PTHR43418">
    <property type="entry name" value="MULTIFUNCTIONAL TRYPTOPHAN BIOSYNTHESIS PROTEIN-RELATED"/>
    <property type="match status" value="1"/>
</dbReference>
<dbReference type="STRING" id="426128.SAMN05660297_00876"/>
<dbReference type="InterPro" id="IPR029062">
    <property type="entry name" value="Class_I_gatase-like"/>
</dbReference>
<dbReference type="PROSITE" id="PS51273">
    <property type="entry name" value="GATASE_TYPE_1"/>
    <property type="match status" value="1"/>
</dbReference>